<protein>
    <submittedName>
        <fullName evidence="1">Uncharacterized protein</fullName>
    </submittedName>
</protein>
<sequence>MEMAGSPAQSDPELADHFEDWVSDVDLDVGRCQLWCVGSGLWTGVGLDTATCRTSVPSLDA</sequence>
<proteinExistence type="predicted"/>
<evidence type="ECO:0000313" key="2">
    <source>
        <dbReference type="Proteomes" id="UP000652761"/>
    </source>
</evidence>
<accession>A0A843VF08</accession>
<dbReference type="AlphaFoldDB" id="A0A843VF08"/>
<comment type="caution">
    <text evidence="1">The sequence shown here is derived from an EMBL/GenBank/DDBJ whole genome shotgun (WGS) entry which is preliminary data.</text>
</comment>
<dbReference type="Proteomes" id="UP000652761">
    <property type="component" value="Unassembled WGS sequence"/>
</dbReference>
<name>A0A843VF08_COLES</name>
<gene>
    <name evidence="1" type="ORF">Taro_029916</name>
</gene>
<reference evidence="1" key="1">
    <citation type="submission" date="2017-07" db="EMBL/GenBank/DDBJ databases">
        <title>Taro Niue Genome Assembly and Annotation.</title>
        <authorList>
            <person name="Atibalentja N."/>
            <person name="Keating K."/>
            <person name="Fields C.J."/>
        </authorList>
    </citation>
    <scope>NUCLEOTIDE SEQUENCE</scope>
    <source>
        <strain evidence="1">Niue_2</strain>
        <tissue evidence="1">Leaf</tissue>
    </source>
</reference>
<keyword evidence="2" id="KW-1185">Reference proteome</keyword>
<organism evidence="1 2">
    <name type="scientific">Colocasia esculenta</name>
    <name type="common">Wild taro</name>
    <name type="synonym">Arum esculentum</name>
    <dbReference type="NCBI Taxonomy" id="4460"/>
    <lineage>
        <taxon>Eukaryota</taxon>
        <taxon>Viridiplantae</taxon>
        <taxon>Streptophyta</taxon>
        <taxon>Embryophyta</taxon>
        <taxon>Tracheophyta</taxon>
        <taxon>Spermatophyta</taxon>
        <taxon>Magnoliopsida</taxon>
        <taxon>Liliopsida</taxon>
        <taxon>Araceae</taxon>
        <taxon>Aroideae</taxon>
        <taxon>Colocasieae</taxon>
        <taxon>Colocasia</taxon>
    </lineage>
</organism>
<dbReference type="EMBL" id="NMUH01002019">
    <property type="protein sequence ID" value="MQL97232.1"/>
    <property type="molecule type" value="Genomic_DNA"/>
</dbReference>
<evidence type="ECO:0000313" key="1">
    <source>
        <dbReference type="EMBL" id="MQL97232.1"/>
    </source>
</evidence>